<sequence length="312" mass="34476">MQVAIVGATGETGRSIVDGLLKAESSFEITAIIRPSSLAKPAVQNLKARGVRVVSVDLQGPRAELVEILKPIDVVISAIHYQSLDEEITLSSAAKIVGVKRYVPCFWATVAPRGVMLLRDRKEEILDHIHRLRLPYTVIDVGWWYEITLPAIPSGRFDYALVAPQNNLLDSGDVPSALTDVRDVGVYVAKIISDPQTLNKKVFAFTETRTQNEILALVEKLTSERPEVTKIPAAELESKLAEARKAGTGINRDLGQYEYWNSWGIRGDNTPENARYLGYLIAEDLYPGVKGRSLETFVQEILDGKGAKVYSE</sequence>
<evidence type="ECO:0000313" key="4">
    <source>
        <dbReference type="EMBL" id="KAL2831456.1"/>
    </source>
</evidence>
<evidence type="ECO:0000259" key="3">
    <source>
        <dbReference type="Pfam" id="PF05368"/>
    </source>
</evidence>
<dbReference type="Pfam" id="PF05368">
    <property type="entry name" value="NmrA"/>
    <property type="match status" value="1"/>
</dbReference>
<keyword evidence="2" id="KW-0560">Oxidoreductase</keyword>
<organism evidence="4 5">
    <name type="scientific">Aspergillus cavernicola</name>
    <dbReference type="NCBI Taxonomy" id="176166"/>
    <lineage>
        <taxon>Eukaryota</taxon>
        <taxon>Fungi</taxon>
        <taxon>Dikarya</taxon>
        <taxon>Ascomycota</taxon>
        <taxon>Pezizomycotina</taxon>
        <taxon>Eurotiomycetes</taxon>
        <taxon>Eurotiomycetidae</taxon>
        <taxon>Eurotiales</taxon>
        <taxon>Aspergillaceae</taxon>
        <taxon>Aspergillus</taxon>
        <taxon>Aspergillus subgen. Nidulantes</taxon>
    </lineage>
</organism>
<gene>
    <name evidence="4" type="ORF">BDW59DRAFT_140190</name>
</gene>
<evidence type="ECO:0000256" key="2">
    <source>
        <dbReference type="ARBA" id="ARBA00023002"/>
    </source>
</evidence>
<dbReference type="PANTHER" id="PTHR47706">
    <property type="entry name" value="NMRA-LIKE FAMILY PROTEIN"/>
    <property type="match status" value="1"/>
</dbReference>
<dbReference type="Gene3D" id="3.40.50.720">
    <property type="entry name" value="NAD(P)-binding Rossmann-like Domain"/>
    <property type="match status" value="1"/>
</dbReference>
<dbReference type="InterPro" id="IPR036291">
    <property type="entry name" value="NAD(P)-bd_dom_sf"/>
</dbReference>
<dbReference type="Proteomes" id="UP001610335">
    <property type="component" value="Unassembled WGS sequence"/>
</dbReference>
<keyword evidence="5" id="KW-1185">Reference proteome</keyword>
<accession>A0ABR4IUN2</accession>
<protein>
    <recommendedName>
        <fullName evidence="3">NmrA-like domain-containing protein</fullName>
    </recommendedName>
</protein>
<keyword evidence="1" id="KW-0521">NADP</keyword>
<reference evidence="4 5" key="1">
    <citation type="submission" date="2024-07" db="EMBL/GenBank/DDBJ databases">
        <title>Section-level genome sequencing and comparative genomics of Aspergillus sections Usti and Cavernicolus.</title>
        <authorList>
            <consortium name="Lawrence Berkeley National Laboratory"/>
            <person name="Nybo J.L."/>
            <person name="Vesth T.C."/>
            <person name="Theobald S."/>
            <person name="Frisvad J.C."/>
            <person name="Larsen T.O."/>
            <person name="Kjaerboelling I."/>
            <person name="Rothschild-Mancinelli K."/>
            <person name="Lyhne E.K."/>
            <person name="Kogle M.E."/>
            <person name="Barry K."/>
            <person name="Clum A."/>
            <person name="Na H."/>
            <person name="Ledsgaard L."/>
            <person name="Lin J."/>
            <person name="Lipzen A."/>
            <person name="Kuo A."/>
            <person name="Riley R."/>
            <person name="Mondo S."/>
            <person name="LaButti K."/>
            <person name="Haridas S."/>
            <person name="Pangalinan J."/>
            <person name="Salamov A.A."/>
            <person name="Simmons B.A."/>
            <person name="Magnuson J.K."/>
            <person name="Chen J."/>
            <person name="Drula E."/>
            <person name="Henrissat B."/>
            <person name="Wiebenga A."/>
            <person name="Lubbers R.J."/>
            <person name="Gomes A.C."/>
            <person name="Makela M.R."/>
            <person name="Stajich J."/>
            <person name="Grigoriev I.V."/>
            <person name="Mortensen U.H."/>
            <person name="De vries R.P."/>
            <person name="Baker S.E."/>
            <person name="Andersen M.R."/>
        </authorList>
    </citation>
    <scope>NUCLEOTIDE SEQUENCE [LARGE SCALE GENOMIC DNA]</scope>
    <source>
        <strain evidence="4 5">CBS 600.67</strain>
    </source>
</reference>
<dbReference type="PANTHER" id="PTHR47706:SF9">
    <property type="entry name" value="NMRA-LIKE DOMAIN-CONTAINING PROTEIN-RELATED"/>
    <property type="match status" value="1"/>
</dbReference>
<evidence type="ECO:0000313" key="5">
    <source>
        <dbReference type="Proteomes" id="UP001610335"/>
    </source>
</evidence>
<feature type="domain" description="NmrA-like" evidence="3">
    <location>
        <begin position="2"/>
        <end position="238"/>
    </location>
</feature>
<name>A0ABR4IUN2_9EURO</name>
<evidence type="ECO:0000256" key="1">
    <source>
        <dbReference type="ARBA" id="ARBA00022857"/>
    </source>
</evidence>
<dbReference type="EMBL" id="JBFXLS010000009">
    <property type="protein sequence ID" value="KAL2831456.1"/>
    <property type="molecule type" value="Genomic_DNA"/>
</dbReference>
<dbReference type="InterPro" id="IPR051609">
    <property type="entry name" value="NmrA/Isoflavone_reductase-like"/>
</dbReference>
<comment type="caution">
    <text evidence="4">The sequence shown here is derived from an EMBL/GenBank/DDBJ whole genome shotgun (WGS) entry which is preliminary data.</text>
</comment>
<dbReference type="Gene3D" id="3.90.25.10">
    <property type="entry name" value="UDP-galactose 4-epimerase, domain 1"/>
    <property type="match status" value="1"/>
</dbReference>
<proteinExistence type="predicted"/>
<dbReference type="InterPro" id="IPR008030">
    <property type="entry name" value="NmrA-like"/>
</dbReference>
<dbReference type="SUPFAM" id="SSF51735">
    <property type="entry name" value="NAD(P)-binding Rossmann-fold domains"/>
    <property type="match status" value="1"/>
</dbReference>